<evidence type="ECO:0000313" key="2">
    <source>
        <dbReference type="Proteomes" id="UP000005396"/>
    </source>
</evidence>
<comment type="caution">
    <text evidence="1">The sequence shown here is derived from an EMBL/GenBank/DDBJ whole genome shotgun (WGS) entry which is preliminary data.</text>
</comment>
<dbReference type="AlphaFoldDB" id="A8RTS2"/>
<gene>
    <name evidence="1" type="ORF">CLOBOL_03771</name>
</gene>
<sequence>MMILIHLNIDVCITVLETARTPIIFPDIVGGAILPDRVKVIAKTRSKIHKLTCLRIWIKIPIHQTALNGISRNIEQTAPAVYIKGIRILRRKEKGIFLARDRNIITKYINIIVRSRNRTRRTDRGVHRNNICRAFLQVRNILRILQGRKRSIRGGSKTGTAKRITNSNKFA</sequence>
<reference evidence="1 2" key="1">
    <citation type="submission" date="2007-08" db="EMBL/GenBank/DDBJ databases">
        <authorList>
            <person name="Fulton L."/>
            <person name="Clifton S."/>
            <person name="Fulton B."/>
            <person name="Xu J."/>
            <person name="Minx P."/>
            <person name="Pepin K.H."/>
            <person name="Johnson M."/>
            <person name="Thiruvilangam P."/>
            <person name="Bhonagiri V."/>
            <person name="Nash W.E."/>
            <person name="Mardis E.R."/>
            <person name="Wilson R.K."/>
        </authorList>
    </citation>
    <scope>NUCLEOTIDE SEQUENCE [LARGE SCALE GENOMIC DNA]</scope>
    <source>
        <strain evidence="2">ATCC BAA-613 / DSM 15670 / CCUG 46953 / JCM 12243 / WAL 16351</strain>
    </source>
</reference>
<protein>
    <submittedName>
        <fullName evidence="1">Uncharacterized protein</fullName>
    </submittedName>
</protein>
<organism evidence="1 2">
    <name type="scientific">Enterocloster bolteae (strain ATCC BAA-613 / DSM 15670 / CCUG 46953 / JCM 12243 / WAL 16351)</name>
    <name type="common">Clostridium bolteae</name>
    <dbReference type="NCBI Taxonomy" id="411902"/>
    <lineage>
        <taxon>Bacteria</taxon>
        <taxon>Bacillati</taxon>
        <taxon>Bacillota</taxon>
        <taxon>Clostridia</taxon>
        <taxon>Lachnospirales</taxon>
        <taxon>Lachnospiraceae</taxon>
        <taxon>Enterocloster</taxon>
    </lineage>
</organism>
<dbReference type="HOGENOM" id="CLU_1560260_0_0_9"/>
<reference evidence="1 2" key="2">
    <citation type="submission" date="2007-09" db="EMBL/GenBank/DDBJ databases">
        <title>Draft genome sequence of Clostridium bolteae (ATCC BAA-613).</title>
        <authorList>
            <person name="Sudarsanam P."/>
            <person name="Ley R."/>
            <person name="Guruge J."/>
            <person name="Turnbaugh P.J."/>
            <person name="Mahowald M."/>
            <person name="Liep D."/>
            <person name="Gordon J."/>
        </authorList>
    </citation>
    <scope>NUCLEOTIDE SEQUENCE [LARGE SCALE GENOMIC DNA]</scope>
    <source>
        <strain evidence="2">ATCC BAA-613 / DSM 15670 / CCUG 46953 / JCM 12243 / WAL 16351</strain>
    </source>
</reference>
<proteinExistence type="predicted"/>
<name>A8RTS2_ENTBW</name>
<dbReference type="EMBL" id="ABCC02000033">
    <property type="protein sequence ID" value="EDP15600.1"/>
    <property type="molecule type" value="Genomic_DNA"/>
</dbReference>
<dbReference type="PaxDb" id="411902-CLOBOL_03771"/>
<dbReference type="Proteomes" id="UP000005396">
    <property type="component" value="Unassembled WGS sequence"/>
</dbReference>
<evidence type="ECO:0000313" key="1">
    <source>
        <dbReference type="EMBL" id="EDP15600.1"/>
    </source>
</evidence>
<accession>A8RTS2</accession>